<gene>
    <name evidence="2" type="ORF">E4680_12950</name>
</gene>
<evidence type="ECO:0000313" key="2">
    <source>
        <dbReference type="EMBL" id="TFZ81325.1"/>
    </source>
</evidence>
<dbReference type="EMBL" id="SRIO01000028">
    <property type="protein sequence ID" value="TFZ81325.1"/>
    <property type="molecule type" value="Genomic_DNA"/>
</dbReference>
<name>A0A4Z0F747_9GAMM</name>
<feature type="compositionally biased region" description="Acidic residues" evidence="1">
    <location>
        <begin position="50"/>
        <end position="73"/>
    </location>
</feature>
<feature type="compositionally biased region" description="Basic and acidic residues" evidence="1">
    <location>
        <begin position="74"/>
        <end position="96"/>
    </location>
</feature>
<reference evidence="2 3" key="1">
    <citation type="journal article" date="2019" name="ISME J.">
        <title>Candidatus Macondimonas diazotrophica, a novel gammaproteobacterial genus dominating crude-oil-contaminated coastal sediments.</title>
        <authorList>
            <person name="Karthikeyan S."/>
            <person name="Konstantinidis K."/>
        </authorList>
    </citation>
    <scope>NUCLEOTIDE SEQUENCE [LARGE SCALE GENOMIC DNA]</scope>
    <source>
        <strain evidence="2 3">KTK01</strain>
    </source>
</reference>
<dbReference type="Proteomes" id="UP000297890">
    <property type="component" value="Unassembled WGS sequence"/>
</dbReference>
<proteinExistence type="predicted"/>
<organism evidence="2 3">
    <name type="scientific">Candidatus Macondimonas diazotrophica</name>
    <dbReference type="NCBI Taxonomy" id="2305248"/>
    <lineage>
        <taxon>Bacteria</taxon>
        <taxon>Pseudomonadati</taxon>
        <taxon>Pseudomonadota</taxon>
        <taxon>Gammaproteobacteria</taxon>
        <taxon>Chromatiales</taxon>
        <taxon>Ectothiorhodospiraceae</taxon>
        <taxon>Candidatus Macondimonas</taxon>
    </lineage>
</organism>
<accession>A0A4Z0F747</accession>
<dbReference type="RefSeq" id="WP_135282841.1">
    <property type="nucleotide sequence ID" value="NZ_SRIO01000028.1"/>
</dbReference>
<feature type="compositionally biased region" description="Basic and acidic residues" evidence="1">
    <location>
        <begin position="106"/>
        <end position="126"/>
    </location>
</feature>
<dbReference type="AlphaFoldDB" id="A0A4Z0F747"/>
<keyword evidence="3" id="KW-1185">Reference proteome</keyword>
<protein>
    <submittedName>
        <fullName evidence="2">Uncharacterized protein</fullName>
    </submittedName>
</protein>
<evidence type="ECO:0000313" key="3">
    <source>
        <dbReference type="Proteomes" id="UP000297890"/>
    </source>
</evidence>
<evidence type="ECO:0000256" key="1">
    <source>
        <dbReference type="SAM" id="MobiDB-lite"/>
    </source>
</evidence>
<feature type="region of interest" description="Disordered" evidence="1">
    <location>
        <begin position="1"/>
        <end position="138"/>
    </location>
</feature>
<comment type="caution">
    <text evidence="2">The sequence shown here is derived from an EMBL/GenBank/DDBJ whole genome shotgun (WGS) entry which is preliminary data.</text>
</comment>
<sequence length="307" mass="33620">MTNEVETGAEYDDAFAKFSESELPALSTAPKEEEPAEEEGEGAAVAAAAEEAEAPGEEGEEPVEGGEEGEEPASADKPEKAEKPAKPAGEEGKPDTAAELLNKLDALLESRKQEQAPAEPEPKEPPAQEQPVYTPEEQAFLEEYENEWGDVSKAESLKRRVEYEKLVQYVFNEVAAVLRPMTQDLQALSQERQKAQYRQVVPEYDTLQTDLMAWAESQPTYLRAAYQHVIQNGTPEDVADLVERYKRDTAASTEVESPKQKATELPPSAKKAAQALAPVSSKRSSVVAAEPDKNDFDGAFEKFAAMT</sequence>
<dbReference type="OrthoDB" id="6679509at2"/>
<feature type="region of interest" description="Disordered" evidence="1">
    <location>
        <begin position="249"/>
        <end position="291"/>
    </location>
</feature>